<proteinExistence type="predicted"/>
<name>A0A7S7LD10_CRYPV</name>
<reference evidence="1 2" key="1">
    <citation type="submission" date="2019-09" db="EMBL/GenBank/DDBJ databases">
        <title>Consistent, comparative and evidence-based genome assembly and annotation for Cryptosporidium parvum, C. hominis and C. tyzzeri.</title>
        <authorList>
            <person name="Baptista R.P."/>
            <person name="Li Y."/>
            <person name="Sateriale A."/>
            <person name="Ansell B."/>
            <person name="Jex A."/>
            <person name="Sanders M."/>
            <person name="Brooks K."/>
            <person name="Tracey A."/>
            <person name="Berriman M."/>
            <person name="Striepen B."/>
            <person name="Cotton J.A."/>
            <person name="Kissinger J.C."/>
        </authorList>
    </citation>
    <scope>NUCLEOTIDE SEQUENCE [LARGE SCALE GENOMIC DNA]</scope>
    <source>
        <strain evidence="1 2">IOWA-ATCC</strain>
    </source>
</reference>
<dbReference type="Proteomes" id="UP000593906">
    <property type="component" value="Chromosome 8"/>
</dbReference>
<dbReference type="VEuPathDB" id="CryptoDB:CPATCC_0001240"/>
<organism evidence="1 2">
    <name type="scientific">Cryptosporidium parvum</name>
    <dbReference type="NCBI Taxonomy" id="5807"/>
    <lineage>
        <taxon>Eukaryota</taxon>
        <taxon>Sar</taxon>
        <taxon>Alveolata</taxon>
        <taxon>Apicomplexa</taxon>
        <taxon>Conoidasida</taxon>
        <taxon>Coccidia</taxon>
        <taxon>Eucoccidiorida</taxon>
        <taxon>Eimeriorina</taxon>
        <taxon>Cryptosporidiidae</taxon>
        <taxon>Cryptosporidium</taxon>
    </lineage>
</organism>
<evidence type="ECO:0000313" key="2">
    <source>
        <dbReference type="Proteomes" id="UP000593906"/>
    </source>
</evidence>
<accession>A0A7S7LD10</accession>
<dbReference type="EMBL" id="CP044415">
    <property type="protein sequence ID" value="QOY39870.1"/>
    <property type="molecule type" value="Genomic_DNA"/>
</dbReference>
<sequence length="179" mass="20795">MVNVVVCSECNTKNEYVMGIFIKCYFCQCINFVGYPYFGKAFQCIKVLCPRCIAYTIVPKDTSICRCRTCGLLQYTRMEMHVKAGNEQLEETLTKSEETLHAENSIESTISEETLNSSLNNTTIDKRNIINNKKKLVLNELKEKWKNKKERYLYELDDIIDDLSDYSLNESLSIETNYN</sequence>
<protein>
    <submittedName>
        <fullName evidence="1">Uncharacterized protein</fullName>
    </submittedName>
</protein>
<dbReference type="AlphaFoldDB" id="A0A7S7LD10"/>
<evidence type="ECO:0000313" key="1">
    <source>
        <dbReference type="EMBL" id="QOY39870.1"/>
    </source>
</evidence>
<gene>
    <name evidence="1" type="ORF">CPATCC_003924</name>
</gene>